<feature type="transmembrane region" description="Helical" evidence="1">
    <location>
        <begin position="175"/>
        <end position="191"/>
    </location>
</feature>
<evidence type="ECO:0000256" key="1">
    <source>
        <dbReference type="SAM" id="Phobius"/>
    </source>
</evidence>
<sequence>MPVVFNCICTSVSKSNVIQISILVFCAFSIPLKTMVNIKFSFVVVASTLMILSVDALKCWQCDGYDRVEYQCSPENNGRSVECTEPNPMCLLVEERYDDPSRPRYYTKKCVDGTELEGKSNTCDPPQAISRVKATHTHCYCNGGDNCNQWSIGSVNSKPQTTTGGKKNGADFHSINNFIIFITVCVSMFFLKKQ</sequence>
<keyword evidence="1" id="KW-1133">Transmembrane helix</keyword>
<gene>
    <name evidence="2" type="ORF">Ocin01_17216</name>
</gene>
<keyword evidence="1" id="KW-0812">Transmembrane</keyword>
<evidence type="ECO:0000313" key="2">
    <source>
        <dbReference type="EMBL" id="ODM89467.1"/>
    </source>
</evidence>
<dbReference type="EMBL" id="LJIJ01002622">
    <property type="protein sequence ID" value="ODM89467.1"/>
    <property type="molecule type" value="Genomic_DNA"/>
</dbReference>
<name>A0A1D2M906_ORCCI</name>
<proteinExistence type="predicted"/>
<comment type="caution">
    <text evidence="2">The sequence shown here is derived from an EMBL/GenBank/DDBJ whole genome shotgun (WGS) entry which is preliminary data.</text>
</comment>
<keyword evidence="1" id="KW-0472">Membrane</keyword>
<dbReference type="AlphaFoldDB" id="A0A1D2M906"/>
<keyword evidence="3" id="KW-1185">Reference proteome</keyword>
<evidence type="ECO:0000313" key="3">
    <source>
        <dbReference type="Proteomes" id="UP000094527"/>
    </source>
</evidence>
<accession>A0A1D2M906</accession>
<dbReference type="Proteomes" id="UP000094527">
    <property type="component" value="Unassembled WGS sequence"/>
</dbReference>
<reference evidence="2 3" key="1">
    <citation type="journal article" date="2016" name="Genome Biol. Evol.">
        <title>Gene Family Evolution Reflects Adaptation to Soil Environmental Stressors in the Genome of the Collembolan Orchesella cincta.</title>
        <authorList>
            <person name="Faddeeva-Vakhrusheva A."/>
            <person name="Derks M.F."/>
            <person name="Anvar S.Y."/>
            <person name="Agamennone V."/>
            <person name="Suring W."/>
            <person name="Smit S."/>
            <person name="van Straalen N.M."/>
            <person name="Roelofs D."/>
        </authorList>
    </citation>
    <scope>NUCLEOTIDE SEQUENCE [LARGE SCALE GENOMIC DNA]</scope>
    <source>
        <tissue evidence="2">Mixed pool</tissue>
    </source>
</reference>
<protein>
    <submittedName>
        <fullName evidence="2">Uncharacterized protein</fullName>
    </submittedName>
</protein>
<feature type="transmembrane region" description="Helical" evidence="1">
    <location>
        <begin position="12"/>
        <end position="32"/>
    </location>
</feature>
<organism evidence="2 3">
    <name type="scientific">Orchesella cincta</name>
    <name type="common">Springtail</name>
    <name type="synonym">Podura cincta</name>
    <dbReference type="NCBI Taxonomy" id="48709"/>
    <lineage>
        <taxon>Eukaryota</taxon>
        <taxon>Metazoa</taxon>
        <taxon>Ecdysozoa</taxon>
        <taxon>Arthropoda</taxon>
        <taxon>Hexapoda</taxon>
        <taxon>Collembola</taxon>
        <taxon>Entomobryomorpha</taxon>
        <taxon>Entomobryoidea</taxon>
        <taxon>Orchesellidae</taxon>
        <taxon>Orchesellinae</taxon>
        <taxon>Orchesella</taxon>
    </lineage>
</organism>